<dbReference type="HAMAP" id="MF_00049_B">
    <property type="entry name" value="Leu_tRNA_synth_B"/>
    <property type="match status" value="1"/>
</dbReference>
<evidence type="ECO:0000256" key="10">
    <source>
        <dbReference type="RuleBase" id="RU363035"/>
    </source>
</evidence>
<dbReference type="InterPro" id="IPR014729">
    <property type="entry name" value="Rossmann-like_a/b/a_fold"/>
</dbReference>
<reference evidence="15 16" key="1">
    <citation type="submission" date="2016-11" db="EMBL/GenBank/DDBJ databases">
        <authorList>
            <person name="Jaros S."/>
            <person name="Januszkiewicz K."/>
            <person name="Wedrychowicz H."/>
        </authorList>
    </citation>
    <scope>NUCLEOTIDE SEQUENCE [LARGE SCALE GENOMIC DNA]</scope>
    <source>
        <strain evidence="15 16">GAS95</strain>
    </source>
</reference>
<dbReference type="InterPro" id="IPR013155">
    <property type="entry name" value="M/V/L/I-tRNA-synth_anticd-bd"/>
</dbReference>
<keyword evidence="6 9" id="KW-0648">Protein biosynthesis</keyword>
<evidence type="ECO:0000259" key="14">
    <source>
        <dbReference type="Pfam" id="PF13603"/>
    </source>
</evidence>
<dbReference type="InterPro" id="IPR002302">
    <property type="entry name" value="Leu-tRNA-ligase"/>
</dbReference>
<dbReference type="GO" id="GO:0005524">
    <property type="term" value="F:ATP binding"/>
    <property type="evidence" value="ECO:0007669"/>
    <property type="project" value="UniProtKB-UniRule"/>
</dbReference>
<evidence type="ECO:0000256" key="9">
    <source>
        <dbReference type="HAMAP-Rule" id="MF_00049"/>
    </source>
</evidence>
<dbReference type="OrthoDB" id="9810365at2"/>
<comment type="caution">
    <text evidence="9">Lacks conserved residue(s) required for the propagation of feature annotation.</text>
</comment>
<feature type="domain" description="Leucyl-tRNA synthetase editing" evidence="14">
    <location>
        <begin position="219"/>
        <end position="402"/>
    </location>
</feature>
<comment type="catalytic activity">
    <reaction evidence="8 9">
        <text>tRNA(Leu) + L-leucine + ATP = L-leucyl-tRNA(Leu) + AMP + diphosphate</text>
        <dbReference type="Rhea" id="RHEA:11688"/>
        <dbReference type="Rhea" id="RHEA-COMP:9613"/>
        <dbReference type="Rhea" id="RHEA-COMP:9622"/>
        <dbReference type="ChEBI" id="CHEBI:30616"/>
        <dbReference type="ChEBI" id="CHEBI:33019"/>
        <dbReference type="ChEBI" id="CHEBI:57427"/>
        <dbReference type="ChEBI" id="CHEBI:78442"/>
        <dbReference type="ChEBI" id="CHEBI:78494"/>
        <dbReference type="ChEBI" id="CHEBI:456215"/>
        <dbReference type="EC" id="6.1.1.4"/>
    </reaction>
</comment>
<dbReference type="GO" id="GO:0002161">
    <property type="term" value="F:aminoacyl-tRNA deacylase activity"/>
    <property type="evidence" value="ECO:0007669"/>
    <property type="project" value="InterPro"/>
</dbReference>
<dbReference type="InterPro" id="IPR002300">
    <property type="entry name" value="aa-tRNA-synth_Ia"/>
</dbReference>
<dbReference type="GO" id="GO:0006429">
    <property type="term" value="P:leucyl-tRNA aminoacylation"/>
    <property type="evidence" value="ECO:0007669"/>
    <property type="project" value="UniProtKB-UniRule"/>
</dbReference>
<dbReference type="RefSeq" id="WP_074296506.1">
    <property type="nucleotide sequence ID" value="NZ_FSRU01000001.1"/>
</dbReference>
<dbReference type="InterPro" id="IPR009008">
    <property type="entry name" value="Val/Leu/Ile-tRNA-synth_edit"/>
</dbReference>
<evidence type="ECO:0000256" key="7">
    <source>
        <dbReference type="ARBA" id="ARBA00023146"/>
    </source>
</evidence>
<dbReference type="InterPro" id="IPR009080">
    <property type="entry name" value="tRNAsynth_Ia_anticodon-bd"/>
</dbReference>
<feature type="domain" description="Aminoacyl-tRNA synthetase class Ia" evidence="11">
    <location>
        <begin position="607"/>
        <end position="636"/>
    </location>
</feature>
<dbReference type="EC" id="6.1.1.4" evidence="9"/>
<dbReference type="Pfam" id="PF00133">
    <property type="entry name" value="tRNA-synt_1"/>
    <property type="match status" value="1"/>
</dbReference>
<feature type="binding site" evidence="9">
    <location>
        <position position="613"/>
    </location>
    <ligand>
        <name>ATP</name>
        <dbReference type="ChEBI" id="CHEBI:30616"/>
    </ligand>
</feature>
<dbReference type="InterPro" id="IPR025709">
    <property type="entry name" value="Leu_tRNA-synth_edit"/>
</dbReference>
<keyword evidence="5 9" id="KW-0067">ATP-binding</keyword>
<evidence type="ECO:0000259" key="12">
    <source>
        <dbReference type="Pfam" id="PF08264"/>
    </source>
</evidence>
<gene>
    <name evidence="9" type="primary">leuS</name>
    <name evidence="15" type="ORF">SAMN05444165_3271</name>
</gene>
<dbReference type="Pfam" id="PF13603">
    <property type="entry name" value="tRNA-synt_1_2"/>
    <property type="match status" value="1"/>
</dbReference>
<dbReference type="FunFam" id="1.10.730.10:FF:000011">
    <property type="entry name" value="Leucine--tRNA ligase chloroplastic/mitochondrial"/>
    <property type="match status" value="1"/>
</dbReference>
<keyword evidence="3 9" id="KW-0436">Ligase</keyword>
<accession>A0A1N6JJV8</accession>
<feature type="short sequence motif" description="'KMSKS' region" evidence="9">
    <location>
        <begin position="610"/>
        <end position="614"/>
    </location>
</feature>
<proteinExistence type="inferred from homology"/>
<dbReference type="Gene3D" id="1.10.730.10">
    <property type="entry name" value="Isoleucyl-tRNA Synthetase, Domain 1"/>
    <property type="match status" value="1"/>
</dbReference>
<dbReference type="CDD" id="cd00812">
    <property type="entry name" value="LeuRS_core"/>
    <property type="match status" value="1"/>
</dbReference>
<dbReference type="SUPFAM" id="SSF50677">
    <property type="entry name" value="ValRS/IleRS/LeuRS editing domain"/>
    <property type="match status" value="1"/>
</dbReference>
<dbReference type="Pfam" id="PF08264">
    <property type="entry name" value="Anticodon_1"/>
    <property type="match status" value="1"/>
</dbReference>
<dbReference type="PANTHER" id="PTHR43740:SF2">
    <property type="entry name" value="LEUCINE--TRNA LIGASE, MITOCHONDRIAL"/>
    <property type="match status" value="1"/>
</dbReference>
<dbReference type="SUPFAM" id="SSF52374">
    <property type="entry name" value="Nucleotidylyl transferase"/>
    <property type="match status" value="1"/>
</dbReference>
<protein>
    <recommendedName>
        <fullName evidence="9">Leucine--tRNA ligase</fullName>
        <ecNumber evidence="9">6.1.1.4</ecNumber>
    </recommendedName>
    <alternativeName>
        <fullName evidence="9">Leucyl-tRNA synthetase</fullName>
        <shortName evidence="9">LeuRS</shortName>
    </alternativeName>
</protein>
<keyword evidence="4 9" id="KW-0547">Nucleotide-binding</keyword>
<dbReference type="Gene3D" id="3.40.50.620">
    <property type="entry name" value="HUPs"/>
    <property type="match status" value="2"/>
</dbReference>
<comment type="similarity">
    <text evidence="1 9 10">Belongs to the class-I aminoacyl-tRNA synthetase family.</text>
</comment>
<evidence type="ECO:0000259" key="11">
    <source>
        <dbReference type="Pfam" id="PF00133"/>
    </source>
</evidence>
<dbReference type="PANTHER" id="PTHR43740">
    <property type="entry name" value="LEUCYL-TRNA SYNTHETASE"/>
    <property type="match status" value="1"/>
</dbReference>
<evidence type="ECO:0000256" key="4">
    <source>
        <dbReference type="ARBA" id="ARBA00022741"/>
    </source>
</evidence>
<evidence type="ECO:0000256" key="1">
    <source>
        <dbReference type="ARBA" id="ARBA00005594"/>
    </source>
</evidence>
<dbReference type="Pfam" id="PF09334">
    <property type="entry name" value="tRNA-synt_1g"/>
    <property type="match status" value="1"/>
</dbReference>
<evidence type="ECO:0000256" key="6">
    <source>
        <dbReference type="ARBA" id="ARBA00022917"/>
    </source>
</evidence>
<dbReference type="GO" id="GO:0005829">
    <property type="term" value="C:cytosol"/>
    <property type="evidence" value="ECO:0007669"/>
    <property type="project" value="TreeGrafter"/>
</dbReference>
<dbReference type="InterPro" id="IPR015413">
    <property type="entry name" value="Methionyl/Leucyl_tRNA_Synth"/>
</dbReference>
<dbReference type="InterPro" id="IPR001412">
    <property type="entry name" value="aa-tRNA-synth_I_CS"/>
</dbReference>
<dbReference type="Proteomes" id="UP000185151">
    <property type="component" value="Unassembled WGS sequence"/>
</dbReference>
<dbReference type="PROSITE" id="PS00178">
    <property type="entry name" value="AA_TRNA_LIGASE_I"/>
    <property type="match status" value="1"/>
</dbReference>
<evidence type="ECO:0000256" key="8">
    <source>
        <dbReference type="ARBA" id="ARBA00047469"/>
    </source>
</evidence>
<evidence type="ECO:0000259" key="13">
    <source>
        <dbReference type="Pfam" id="PF09334"/>
    </source>
</evidence>
<dbReference type="FunFam" id="3.40.50.620:FF:000077">
    <property type="entry name" value="Leucine--tRNA ligase"/>
    <property type="match status" value="1"/>
</dbReference>
<name>A0A1N6JJV8_9BURK</name>
<dbReference type="PRINTS" id="PR00985">
    <property type="entry name" value="TRNASYNTHLEU"/>
</dbReference>
<organism evidence="15 16">
    <name type="scientific">Paraburkholderia phenazinium</name>
    <dbReference type="NCBI Taxonomy" id="60549"/>
    <lineage>
        <taxon>Bacteria</taxon>
        <taxon>Pseudomonadati</taxon>
        <taxon>Pseudomonadota</taxon>
        <taxon>Betaproteobacteria</taxon>
        <taxon>Burkholderiales</taxon>
        <taxon>Burkholderiaceae</taxon>
        <taxon>Paraburkholderia</taxon>
    </lineage>
</organism>
<keyword evidence="2 9" id="KW-0963">Cytoplasm</keyword>
<sequence length="841" mass="95308">MAYDPKAIEPKWQAYWDEHSTFRAQIDPTKPKFYALDMFPYPSGAGLHVGHPMGYTATDILCRYKRMLGFNVLHPMGWDSYGLPAERYAMRTGVHPAITTKRNIETFRGQVKRLGFSYDWSREFATTDPAYVRWTQWIFLKLFERGLAYQAEVAVNWCPAQNTVLANEEVKDGKYVETGDPVVRRLMRQWMLRITHYADRLVDDLDELDWPENVKTMQRNWVGRSEGAEIHLPIAGSRHSVTVFTTRADTLFGVTCCILAPEHALLASIVTPEARATVDTYIERAKTLDDTVRGDAGRKKSGVFTGAYAIHPVSGERLPVWVADYVLAGYGSGAVMAVPAHDGRDHEFARHFGLPIVRVVDDGLNGDITQAAYEGDGLMVNSGFLNGLTVTQAKQAMVTWLEQHGAGRAKVTYRLRDWLFSRQRYWGEPIPVLHLTDGSIVPLPEDALPLLPPELDDYKPAPGGEPPLARAEDWVRTTAPGTDIPAMRETNTMPQWAGSSWYFLRFLDPHNDREFVSKEAEKYWMPVDVYVGGPEHTVLHLLYARFWHKVLYDIGVVSTKEPFRKLFNQGMMLAFSYKDEAGRYYESDQVVERDGKHFSGTVELSRQVEKMSKSRFNVVNPDDVVQEYGADALRLYEMFMGPLEVAKPWQPSGLTGVRRFLERAWRMVCDDNDMPHPLVQDGPDVPEVLLRLRHKTVRTVTEDIEGLRFNTAIARLMEMANVLTHASIRPREVVETFVKLLAPFAPHVAEELWGKLGYDGTLAYAPWPNFDPELALDERQEYVVQVNGKVRHRFHGETGLDAKALAAAAKAEPQVRALLEGRKVMKEIAIPGRLVNFVVGE</sequence>
<dbReference type="CDD" id="cd07958">
    <property type="entry name" value="Anticodon_Ia_Leu_BEm"/>
    <property type="match status" value="1"/>
</dbReference>
<evidence type="ECO:0000256" key="3">
    <source>
        <dbReference type="ARBA" id="ARBA00022598"/>
    </source>
</evidence>
<dbReference type="FunFam" id="3.40.50.620:FF:000056">
    <property type="entry name" value="Leucine--tRNA ligase"/>
    <property type="match status" value="1"/>
</dbReference>
<evidence type="ECO:0000256" key="2">
    <source>
        <dbReference type="ARBA" id="ARBA00022490"/>
    </source>
</evidence>
<dbReference type="GO" id="GO:0004823">
    <property type="term" value="F:leucine-tRNA ligase activity"/>
    <property type="evidence" value="ECO:0007669"/>
    <property type="project" value="UniProtKB-UniRule"/>
</dbReference>
<keyword evidence="7 9" id="KW-0030">Aminoacyl-tRNA synthetase</keyword>
<feature type="domain" description="Methionyl/Valyl/Leucyl/Isoleucyl-tRNA synthetase anticodon-binding" evidence="12">
    <location>
        <begin position="689"/>
        <end position="795"/>
    </location>
</feature>
<evidence type="ECO:0000313" key="15">
    <source>
        <dbReference type="EMBL" id="SIO44674.1"/>
    </source>
</evidence>
<comment type="subcellular location">
    <subcellularLocation>
        <location evidence="9">Cytoplasm</location>
    </subcellularLocation>
</comment>
<keyword evidence="16" id="KW-1185">Reference proteome</keyword>
<evidence type="ECO:0000256" key="5">
    <source>
        <dbReference type="ARBA" id="ARBA00022840"/>
    </source>
</evidence>
<dbReference type="EMBL" id="FSRU01000001">
    <property type="protein sequence ID" value="SIO44674.1"/>
    <property type="molecule type" value="Genomic_DNA"/>
</dbReference>
<dbReference type="AlphaFoldDB" id="A0A1N6JJV8"/>
<feature type="domain" description="Methionyl/Leucyl tRNA synthetase" evidence="13">
    <location>
        <begin position="39"/>
        <end position="171"/>
    </location>
</feature>
<dbReference type="NCBIfam" id="TIGR00396">
    <property type="entry name" value="leuS_bact"/>
    <property type="match status" value="1"/>
</dbReference>
<evidence type="ECO:0000313" key="16">
    <source>
        <dbReference type="Proteomes" id="UP000185151"/>
    </source>
</evidence>
<dbReference type="SUPFAM" id="SSF47323">
    <property type="entry name" value="Anticodon-binding domain of a subclass of class I aminoacyl-tRNA synthetases"/>
    <property type="match status" value="1"/>
</dbReference>